<feature type="transmembrane region" description="Helical" evidence="1">
    <location>
        <begin position="27"/>
        <end position="44"/>
    </location>
</feature>
<keyword evidence="1" id="KW-0472">Membrane</keyword>
<dbReference type="Proteomes" id="UP000214684">
    <property type="component" value="Unassembled WGS sequence"/>
</dbReference>
<comment type="caution">
    <text evidence="3">The sequence shown here is derived from an EMBL/GenBank/DDBJ whole genome shotgun (WGS) entry which is preliminary data.</text>
</comment>
<evidence type="ECO:0000256" key="1">
    <source>
        <dbReference type="SAM" id="Phobius"/>
    </source>
</evidence>
<accession>A0A227PEV4</accession>
<dbReference type="EMBL" id="MUGS01000006">
    <property type="protein sequence ID" value="OXG08429.1"/>
    <property type="molecule type" value="Genomic_DNA"/>
</dbReference>
<sequence>METNYNNDPEEFELQKRAGKKVVKLKAFYTHAFIYVAGLILFVVKEYAGLHLNFFPLRYLNPFVMVIWTTAFLVSAVDLFASFKIFGEEWEESKLNSLLEKKTKKQKWE</sequence>
<dbReference type="Pfam" id="PF13239">
    <property type="entry name" value="2TM"/>
    <property type="match status" value="1"/>
</dbReference>
<proteinExistence type="predicted"/>
<keyword evidence="4" id="KW-1185">Reference proteome</keyword>
<reference evidence="3 4" key="1">
    <citation type="submission" date="2016-11" db="EMBL/GenBank/DDBJ databases">
        <title>Whole genomes of Flavobacteriaceae.</title>
        <authorList>
            <person name="Stine C."/>
            <person name="Li C."/>
            <person name="Tadesse D."/>
        </authorList>
    </citation>
    <scope>NUCLEOTIDE SEQUENCE [LARGE SCALE GENOMIC DNA]</scope>
    <source>
        <strain evidence="3 4">DSM 24704</strain>
    </source>
</reference>
<evidence type="ECO:0000259" key="2">
    <source>
        <dbReference type="Pfam" id="PF13239"/>
    </source>
</evidence>
<evidence type="ECO:0000313" key="4">
    <source>
        <dbReference type="Proteomes" id="UP000214684"/>
    </source>
</evidence>
<protein>
    <recommendedName>
        <fullName evidence="2">2TM domain-containing protein</fullName>
    </recommendedName>
</protein>
<keyword evidence="1" id="KW-0812">Transmembrane</keyword>
<organism evidence="3 4">
    <name type="scientific">Flavobacterium araucananum</name>
    <dbReference type="NCBI Taxonomy" id="946678"/>
    <lineage>
        <taxon>Bacteria</taxon>
        <taxon>Pseudomonadati</taxon>
        <taxon>Bacteroidota</taxon>
        <taxon>Flavobacteriia</taxon>
        <taxon>Flavobacteriales</taxon>
        <taxon>Flavobacteriaceae</taxon>
        <taxon>Flavobacterium</taxon>
    </lineage>
</organism>
<gene>
    <name evidence="3" type="ORF">B0A64_06620</name>
</gene>
<dbReference type="RefSeq" id="WP_089478729.1">
    <property type="nucleotide sequence ID" value="NZ_MUGS01000006.1"/>
</dbReference>
<feature type="domain" description="2TM" evidence="2">
    <location>
        <begin position="16"/>
        <end position="99"/>
    </location>
</feature>
<name>A0A227PEV4_9FLAO</name>
<dbReference type="AlphaFoldDB" id="A0A227PEV4"/>
<keyword evidence="1" id="KW-1133">Transmembrane helix</keyword>
<evidence type="ECO:0000313" key="3">
    <source>
        <dbReference type="EMBL" id="OXG08429.1"/>
    </source>
</evidence>
<feature type="transmembrane region" description="Helical" evidence="1">
    <location>
        <begin position="64"/>
        <end position="86"/>
    </location>
</feature>
<dbReference type="OrthoDB" id="1367155at2"/>
<dbReference type="InterPro" id="IPR025698">
    <property type="entry name" value="2TM_dom"/>
</dbReference>